<sequence length="87" mass="8999">MTRINSAAVLGAGTMGAQIAAHLANAGIPVLLLDLDPKTAAAGLKRAQELKPDPFFTRNKAADLVSVGGFETDLPKVAACDWIIEAV</sequence>
<dbReference type="PANTHER" id="PTHR48075">
    <property type="entry name" value="3-HYDROXYACYL-COA DEHYDROGENASE FAMILY PROTEIN"/>
    <property type="match status" value="1"/>
</dbReference>
<dbReference type="Gene3D" id="3.40.50.720">
    <property type="entry name" value="NAD(P)-binding Rossmann-like Domain"/>
    <property type="match status" value="1"/>
</dbReference>
<dbReference type="PANTHER" id="PTHR48075:SF7">
    <property type="entry name" value="3-HYDROXYACYL-COA DEHYDROGENASE-RELATED"/>
    <property type="match status" value="1"/>
</dbReference>
<dbReference type="GO" id="GO:0016491">
    <property type="term" value="F:oxidoreductase activity"/>
    <property type="evidence" value="ECO:0007669"/>
    <property type="project" value="TreeGrafter"/>
</dbReference>
<dbReference type="InterPro" id="IPR006176">
    <property type="entry name" value="3-OHacyl-CoA_DH_NAD-bd"/>
</dbReference>
<dbReference type="EMBL" id="UINC01164196">
    <property type="protein sequence ID" value="SVD64915.1"/>
    <property type="molecule type" value="Genomic_DNA"/>
</dbReference>
<feature type="non-terminal residue" evidence="2">
    <location>
        <position position="87"/>
    </location>
</feature>
<gene>
    <name evidence="2" type="ORF">METZ01_LOCUS417769</name>
</gene>
<accession>A0A382X2T0</accession>
<dbReference type="Pfam" id="PF02737">
    <property type="entry name" value="3HCDH_N"/>
    <property type="match status" value="1"/>
</dbReference>
<dbReference type="GO" id="GO:0006631">
    <property type="term" value="P:fatty acid metabolic process"/>
    <property type="evidence" value="ECO:0007669"/>
    <property type="project" value="InterPro"/>
</dbReference>
<evidence type="ECO:0000259" key="1">
    <source>
        <dbReference type="Pfam" id="PF02737"/>
    </source>
</evidence>
<protein>
    <recommendedName>
        <fullName evidence="1">3-hydroxyacyl-CoA dehydrogenase NAD binding domain-containing protein</fullName>
    </recommendedName>
</protein>
<name>A0A382X2T0_9ZZZZ</name>
<evidence type="ECO:0000313" key="2">
    <source>
        <dbReference type="EMBL" id="SVD64915.1"/>
    </source>
</evidence>
<dbReference type="SUPFAM" id="SSF51735">
    <property type="entry name" value="NAD(P)-binding Rossmann-fold domains"/>
    <property type="match status" value="1"/>
</dbReference>
<dbReference type="InterPro" id="IPR036291">
    <property type="entry name" value="NAD(P)-bd_dom_sf"/>
</dbReference>
<proteinExistence type="predicted"/>
<feature type="domain" description="3-hydroxyacyl-CoA dehydrogenase NAD binding" evidence="1">
    <location>
        <begin position="7"/>
        <end position="87"/>
    </location>
</feature>
<dbReference type="GO" id="GO:0070403">
    <property type="term" value="F:NAD+ binding"/>
    <property type="evidence" value="ECO:0007669"/>
    <property type="project" value="InterPro"/>
</dbReference>
<dbReference type="AlphaFoldDB" id="A0A382X2T0"/>
<organism evidence="2">
    <name type="scientific">marine metagenome</name>
    <dbReference type="NCBI Taxonomy" id="408172"/>
    <lineage>
        <taxon>unclassified sequences</taxon>
        <taxon>metagenomes</taxon>
        <taxon>ecological metagenomes</taxon>
    </lineage>
</organism>
<reference evidence="2" key="1">
    <citation type="submission" date="2018-05" db="EMBL/GenBank/DDBJ databases">
        <authorList>
            <person name="Lanie J.A."/>
            <person name="Ng W.-L."/>
            <person name="Kazmierczak K.M."/>
            <person name="Andrzejewski T.M."/>
            <person name="Davidsen T.M."/>
            <person name="Wayne K.J."/>
            <person name="Tettelin H."/>
            <person name="Glass J.I."/>
            <person name="Rusch D."/>
            <person name="Podicherti R."/>
            <person name="Tsui H.-C.T."/>
            <person name="Winkler M.E."/>
        </authorList>
    </citation>
    <scope>NUCLEOTIDE SEQUENCE</scope>
</reference>